<organism evidence="1 2">
    <name type="scientific">Trifolium pratense</name>
    <name type="common">Red clover</name>
    <dbReference type="NCBI Taxonomy" id="57577"/>
    <lineage>
        <taxon>Eukaryota</taxon>
        <taxon>Viridiplantae</taxon>
        <taxon>Streptophyta</taxon>
        <taxon>Embryophyta</taxon>
        <taxon>Tracheophyta</taxon>
        <taxon>Spermatophyta</taxon>
        <taxon>Magnoliopsida</taxon>
        <taxon>eudicotyledons</taxon>
        <taxon>Gunneridae</taxon>
        <taxon>Pentapetalae</taxon>
        <taxon>rosids</taxon>
        <taxon>fabids</taxon>
        <taxon>Fabales</taxon>
        <taxon>Fabaceae</taxon>
        <taxon>Papilionoideae</taxon>
        <taxon>50 kb inversion clade</taxon>
        <taxon>NPAAA clade</taxon>
        <taxon>Hologalegina</taxon>
        <taxon>IRL clade</taxon>
        <taxon>Trifolieae</taxon>
        <taxon>Trifolium</taxon>
    </lineage>
</organism>
<sequence length="83" mass="9783">MTMSRFMKGSYIHMTKDYHTIMELEKKRKELFAGVIYNYTTKSITLAYEMIHTLTPTYQYNWSGLYKHSHPPLNLCKSLVSIG</sequence>
<accession>A0ACB0J1D5</accession>
<name>A0ACB0J1D5_TRIPR</name>
<protein>
    <submittedName>
        <fullName evidence="1">Uncharacterized protein</fullName>
    </submittedName>
</protein>
<evidence type="ECO:0000313" key="1">
    <source>
        <dbReference type="EMBL" id="CAJ2637598.1"/>
    </source>
</evidence>
<dbReference type="Proteomes" id="UP001177021">
    <property type="component" value="Unassembled WGS sequence"/>
</dbReference>
<dbReference type="EMBL" id="CASHSV030000013">
    <property type="protein sequence ID" value="CAJ2637598.1"/>
    <property type="molecule type" value="Genomic_DNA"/>
</dbReference>
<comment type="caution">
    <text evidence="1">The sequence shown here is derived from an EMBL/GenBank/DDBJ whole genome shotgun (WGS) entry which is preliminary data.</text>
</comment>
<proteinExistence type="predicted"/>
<gene>
    <name evidence="1" type="ORF">MILVUS5_LOCUS7941</name>
</gene>
<evidence type="ECO:0000313" key="2">
    <source>
        <dbReference type="Proteomes" id="UP001177021"/>
    </source>
</evidence>
<reference evidence="1" key="1">
    <citation type="submission" date="2023-10" db="EMBL/GenBank/DDBJ databases">
        <authorList>
            <person name="Rodriguez Cubillos JULIANA M."/>
            <person name="De Vega J."/>
        </authorList>
    </citation>
    <scope>NUCLEOTIDE SEQUENCE</scope>
</reference>
<keyword evidence="2" id="KW-1185">Reference proteome</keyword>